<dbReference type="InterPro" id="IPR001810">
    <property type="entry name" value="F-box_dom"/>
</dbReference>
<reference evidence="2 3" key="1">
    <citation type="journal article" date="2019" name="Sci. Rep.">
        <title>Orb-weaving spider Araneus ventricosus genome elucidates the spidroin gene catalogue.</title>
        <authorList>
            <person name="Kono N."/>
            <person name="Nakamura H."/>
            <person name="Ohtoshi R."/>
            <person name="Moran D.A.P."/>
            <person name="Shinohara A."/>
            <person name="Yoshida Y."/>
            <person name="Fujiwara M."/>
            <person name="Mori M."/>
            <person name="Tomita M."/>
            <person name="Arakawa K."/>
        </authorList>
    </citation>
    <scope>NUCLEOTIDE SEQUENCE [LARGE SCALE GENOMIC DNA]</scope>
</reference>
<name>A0A4Y2KV29_ARAVE</name>
<organism evidence="2 3">
    <name type="scientific">Araneus ventricosus</name>
    <name type="common">Orbweaver spider</name>
    <name type="synonym">Epeira ventricosa</name>
    <dbReference type="NCBI Taxonomy" id="182803"/>
    <lineage>
        <taxon>Eukaryota</taxon>
        <taxon>Metazoa</taxon>
        <taxon>Ecdysozoa</taxon>
        <taxon>Arthropoda</taxon>
        <taxon>Chelicerata</taxon>
        <taxon>Arachnida</taxon>
        <taxon>Araneae</taxon>
        <taxon>Araneomorphae</taxon>
        <taxon>Entelegynae</taxon>
        <taxon>Araneoidea</taxon>
        <taxon>Araneidae</taxon>
        <taxon>Araneus</taxon>
    </lineage>
</organism>
<dbReference type="PANTHER" id="PTHR20872">
    <property type="match status" value="1"/>
</dbReference>
<sequence>MDAVKTSETVSDANEIDPIRMQYRAEKQDSETAQSIASNETEECEKQGHWSELPSLPLEKIYSFLRREDQVNMSLVCSKWSEGYGLPSVWKTFIFDLTKSQLSMDTCPIMKFVLKYSSMFRHVKVYYEFTRIGNWRHFIEFLQILTNNSQLFSIEFIGLPHLLRHIDNPTYVNIYRVIANFLGSQHHLKRVKFYGCYFGLNEGVELLRKLFQHSRKSLTHLVLPGFVSYDPMGEGQNSNFAQTLPTLADLPSLTTLEIDYTLIFENMVAGPCAALQRMKNFQTLALSKIILEYNYRMKTIEDFRGLTSADWQILKRLSPNLQVELTIETHSPSLRVVEFFIVPNMPITLFEYRYEAFEMGMEIDELFRHLLACKTNDHLVSLYLWKWQPVEDLVSHFIPFLTACKKLRDLEISISYPTSFIDLMEYWLHNRPEYLENVLISILDIENDEDYRTFKNLTSDYMSRLKLIGLNVQVETDYQVME</sequence>
<evidence type="ECO:0000313" key="3">
    <source>
        <dbReference type="Proteomes" id="UP000499080"/>
    </source>
</evidence>
<dbReference type="PROSITE" id="PS50181">
    <property type="entry name" value="FBOX"/>
    <property type="match status" value="1"/>
</dbReference>
<dbReference type="InterPro" id="IPR036047">
    <property type="entry name" value="F-box-like_dom_sf"/>
</dbReference>
<comment type="caution">
    <text evidence="2">The sequence shown here is derived from an EMBL/GenBank/DDBJ whole genome shotgun (WGS) entry which is preliminary data.</text>
</comment>
<dbReference type="InterPro" id="IPR032675">
    <property type="entry name" value="LRR_dom_sf"/>
</dbReference>
<dbReference type="OrthoDB" id="6409609at2759"/>
<dbReference type="Gene3D" id="1.20.1280.50">
    <property type="match status" value="1"/>
</dbReference>
<proteinExistence type="predicted"/>
<dbReference type="Proteomes" id="UP000499080">
    <property type="component" value="Unassembled WGS sequence"/>
</dbReference>
<accession>A0A4Y2KV29</accession>
<dbReference type="PANTHER" id="PTHR20872:SF1">
    <property type="entry name" value="F-BOX DOMAIN-CONTAINING PROTEIN"/>
    <property type="match status" value="1"/>
</dbReference>
<evidence type="ECO:0000313" key="2">
    <source>
        <dbReference type="EMBL" id="GBN06158.1"/>
    </source>
</evidence>
<dbReference type="Gene3D" id="3.80.10.10">
    <property type="entry name" value="Ribonuclease Inhibitor"/>
    <property type="match status" value="1"/>
</dbReference>
<feature type="domain" description="F-box" evidence="1">
    <location>
        <begin position="47"/>
        <end position="93"/>
    </location>
</feature>
<dbReference type="EMBL" id="BGPR01005037">
    <property type="protein sequence ID" value="GBN06158.1"/>
    <property type="molecule type" value="Genomic_DNA"/>
</dbReference>
<evidence type="ECO:0000259" key="1">
    <source>
        <dbReference type="PROSITE" id="PS50181"/>
    </source>
</evidence>
<dbReference type="AlphaFoldDB" id="A0A4Y2KV29"/>
<keyword evidence="3" id="KW-1185">Reference proteome</keyword>
<protein>
    <recommendedName>
        <fullName evidence="1">F-box domain-containing protein</fullName>
    </recommendedName>
</protein>
<gene>
    <name evidence="2" type="ORF">AVEN_99237_1</name>
</gene>
<dbReference type="SUPFAM" id="SSF52047">
    <property type="entry name" value="RNI-like"/>
    <property type="match status" value="1"/>
</dbReference>
<dbReference type="Pfam" id="PF00646">
    <property type="entry name" value="F-box"/>
    <property type="match status" value="1"/>
</dbReference>
<dbReference type="SUPFAM" id="SSF81383">
    <property type="entry name" value="F-box domain"/>
    <property type="match status" value="1"/>
</dbReference>